<proteinExistence type="predicted"/>
<name>A0AA91SS01_9MYCO</name>
<feature type="compositionally biased region" description="Acidic residues" evidence="1">
    <location>
        <begin position="164"/>
        <end position="173"/>
    </location>
</feature>
<reference evidence="2 3" key="1">
    <citation type="submission" date="2017-04" db="EMBL/GenBank/DDBJ databases">
        <title>The new phylogeny of genus Mycobacterium.</title>
        <authorList>
            <person name="Tortoli E."/>
            <person name="Trovato A."/>
            <person name="Cirillo D.M."/>
        </authorList>
    </citation>
    <scope>NUCLEOTIDE SEQUENCE [LARGE SCALE GENOMIC DNA]</scope>
    <source>
        <strain evidence="2 3">KCTC 19819</strain>
    </source>
</reference>
<organism evidence="2 3">
    <name type="scientific">Mycolicibacillus koreensis</name>
    <dbReference type="NCBI Taxonomy" id="1069220"/>
    <lineage>
        <taxon>Bacteria</taxon>
        <taxon>Bacillati</taxon>
        <taxon>Actinomycetota</taxon>
        <taxon>Actinomycetes</taxon>
        <taxon>Mycobacteriales</taxon>
        <taxon>Mycobacteriaceae</taxon>
        <taxon>Mycolicibacillus</taxon>
    </lineage>
</organism>
<evidence type="ECO:0000313" key="2">
    <source>
        <dbReference type="EMBL" id="OSC34128.1"/>
    </source>
</evidence>
<keyword evidence="3" id="KW-1185">Reference proteome</keyword>
<accession>A0AA91SS01</accession>
<sequence length="173" mass="18791">MIAERLDWGDESSARYAVARLLDRTEAEEVAEMRYIEGERLDELQRTHWAAALAGDLDAGKMVLKVMERRARLFGLDAPSKVAVEQMTSVEFAEQFVELVGRMDSRMLAEAIAQLPGGSAVAVDLMLAKADAGTSNGHLVLDAEVDQHQGGTVDAGPLSGHPADEDDEPWSNL</sequence>
<evidence type="ECO:0000256" key="1">
    <source>
        <dbReference type="SAM" id="MobiDB-lite"/>
    </source>
</evidence>
<dbReference type="AlphaFoldDB" id="A0AA91SS01"/>
<protein>
    <submittedName>
        <fullName evidence="2">Uncharacterized protein</fullName>
    </submittedName>
</protein>
<feature type="region of interest" description="Disordered" evidence="1">
    <location>
        <begin position="150"/>
        <end position="173"/>
    </location>
</feature>
<evidence type="ECO:0000313" key="3">
    <source>
        <dbReference type="Proteomes" id="UP000193577"/>
    </source>
</evidence>
<dbReference type="Proteomes" id="UP000193577">
    <property type="component" value="Unassembled WGS sequence"/>
</dbReference>
<dbReference type="EMBL" id="NCXO01000013">
    <property type="protein sequence ID" value="OSC34128.1"/>
    <property type="molecule type" value="Genomic_DNA"/>
</dbReference>
<gene>
    <name evidence="2" type="ORF">B8W67_08215</name>
</gene>
<comment type="caution">
    <text evidence="2">The sequence shown here is derived from an EMBL/GenBank/DDBJ whole genome shotgun (WGS) entry which is preliminary data.</text>
</comment>